<evidence type="ECO:0000313" key="5">
    <source>
        <dbReference type="Proteomes" id="UP000838878"/>
    </source>
</evidence>
<gene>
    <name evidence="4" type="ORF">BINO364_LOCUS9307</name>
</gene>
<dbReference type="Pfam" id="PF03435">
    <property type="entry name" value="Sacchrp_dh_NADP"/>
    <property type="match status" value="1"/>
</dbReference>
<dbReference type="AlphaFoldDB" id="A0A8J9YAF9"/>
<sequence>MTSDRLDLVVLGASGFTGKHVVKELQRIAIDYPEVTWAIAGRSREKLETLLSDVGKKIGKDLSQTKIIIADVNDKQSLMAMCSQTKILINCCGPFVKYGENVVSSAVICKTHYVDVSGEIQFIEHIEETYDQPAKAANVFIINACGLSSIPADLGVSFLEKNFNGTLNSVESYLSTHFPAKMILESCRSGIVQYNSWESIINSMADLSLKKLRQKSTIQMEPEVKQRWVVYKNFNKWNLPYPGADSFVVDRTQRHLFSTEGKRPVQYRPYITFGCIFYALGAIIGGLFLLCLCKISCTRRFLLNYPRLCTFGFVTYGHPKEGMMDGSSFQHEMIGRGWDKNTNVSNKMNKQVVARISVSGADPAYVGTANAVIFCALTILKEKDKMPFTGGVLTAGAAFKNTNIVKHLQENDIKFEIVESKFLP</sequence>
<keyword evidence="2" id="KW-1133">Transmembrane helix</keyword>
<keyword evidence="5" id="KW-1185">Reference proteome</keyword>
<dbReference type="SUPFAM" id="SSF51735">
    <property type="entry name" value="NAD(P)-binding Rossmann-fold domains"/>
    <property type="match status" value="1"/>
</dbReference>
<dbReference type="GO" id="GO:0005811">
    <property type="term" value="C:lipid droplet"/>
    <property type="evidence" value="ECO:0007669"/>
    <property type="project" value="TreeGrafter"/>
</dbReference>
<dbReference type="GO" id="GO:0005886">
    <property type="term" value="C:plasma membrane"/>
    <property type="evidence" value="ECO:0007669"/>
    <property type="project" value="TreeGrafter"/>
</dbReference>
<dbReference type="InterPro" id="IPR036291">
    <property type="entry name" value="NAD(P)-bd_dom_sf"/>
</dbReference>
<evidence type="ECO:0000313" key="4">
    <source>
        <dbReference type="EMBL" id="CAH0723479.1"/>
    </source>
</evidence>
<organism evidence="4 5">
    <name type="scientific">Brenthis ino</name>
    <name type="common">lesser marbled fritillary</name>
    <dbReference type="NCBI Taxonomy" id="405034"/>
    <lineage>
        <taxon>Eukaryota</taxon>
        <taxon>Metazoa</taxon>
        <taxon>Ecdysozoa</taxon>
        <taxon>Arthropoda</taxon>
        <taxon>Hexapoda</taxon>
        <taxon>Insecta</taxon>
        <taxon>Pterygota</taxon>
        <taxon>Neoptera</taxon>
        <taxon>Endopterygota</taxon>
        <taxon>Lepidoptera</taxon>
        <taxon>Glossata</taxon>
        <taxon>Ditrysia</taxon>
        <taxon>Papilionoidea</taxon>
        <taxon>Nymphalidae</taxon>
        <taxon>Heliconiinae</taxon>
        <taxon>Argynnini</taxon>
        <taxon>Brenthis</taxon>
    </lineage>
</organism>
<feature type="transmembrane region" description="Helical" evidence="2">
    <location>
        <begin position="270"/>
        <end position="293"/>
    </location>
</feature>
<dbReference type="GO" id="GO:0005739">
    <property type="term" value="C:mitochondrion"/>
    <property type="evidence" value="ECO:0007669"/>
    <property type="project" value="TreeGrafter"/>
</dbReference>
<dbReference type="EMBL" id="OV170224">
    <property type="protein sequence ID" value="CAH0723479.1"/>
    <property type="molecule type" value="Genomic_DNA"/>
</dbReference>
<dbReference type="FunFam" id="3.40.50.720:FF:000178">
    <property type="entry name" value="Saccharopine dehydrogenase-like oxidoreductase"/>
    <property type="match status" value="1"/>
</dbReference>
<protein>
    <recommendedName>
        <fullName evidence="3">Saccharopine dehydrogenase NADP binding domain-containing protein</fullName>
    </recommendedName>
</protein>
<dbReference type="OrthoDB" id="10268090at2759"/>
<dbReference type="Gene3D" id="3.40.50.720">
    <property type="entry name" value="NAD(P)-binding Rossmann-like Domain"/>
    <property type="match status" value="1"/>
</dbReference>
<keyword evidence="2" id="KW-0472">Membrane</keyword>
<dbReference type="Proteomes" id="UP000838878">
    <property type="component" value="Chromosome 4"/>
</dbReference>
<evidence type="ECO:0000256" key="1">
    <source>
        <dbReference type="ARBA" id="ARBA00038048"/>
    </source>
</evidence>
<keyword evidence="2" id="KW-0812">Transmembrane</keyword>
<reference evidence="4" key="1">
    <citation type="submission" date="2021-12" db="EMBL/GenBank/DDBJ databases">
        <authorList>
            <person name="Martin H S."/>
        </authorList>
    </citation>
    <scope>NUCLEOTIDE SEQUENCE</scope>
</reference>
<dbReference type="GO" id="GO:0009247">
    <property type="term" value="P:glycolipid biosynthetic process"/>
    <property type="evidence" value="ECO:0007669"/>
    <property type="project" value="TreeGrafter"/>
</dbReference>
<evidence type="ECO:0000259" key="3">
    <source>
        <dbReference type="Pfam" id="PF03435"/>
    </source>
</evidence>
<dbReference type="PANTHER" id="PTHR12286">
    <property type="entry name" value="SACCHAROPINE DEHYDROGENASE-LIKE OXIDOREDUCTASE"/>
    <property type="match status" value="1"/>
</dbReference>
<comment type="similarity">
    <text evidence="1">Belongs to the saccharopine dehydrogenase family.</text>
</comment>
<dbReference type="PANTHER" id="PTHR12286:SF5">
    <property type="entry name" value="SACCHAROPINE DEHYDROGENASE-LIKE OXIDOREDUCTASE"/>
    <property type="match status" value="1"/>
</dbReference>
<feature type="domain" description="Saccharopine dehydrogenase NADP binding" evidence="3">
    <location>
        <begin position="9"/>
        <end position="139"/>
    </location>
</feature>
<proteinExistence type="inferred from homology"/>
<dbReference type="InterPro" id="IPR005097">
    <property type="entry name" value="Sacchrp_dh_NADP-bd"/>
</dbReference>
<feature type="non-terminal residue" evidence="4">
    <location>
        <position position="424"/>
    </location>
</feature>
<name>A0A8J9YAF9_9NEOP</name>
<accession>A0A8J9YAF9</accession>
<dbReference type="InterPro" id="IPR051276">
    <property type="entry name" value="Saccharopine_DH-like_oxidrdct"/>
</dbReference>
<evidence type="ECO:0000256" key="2">
    <source>
        <dbReference type="SAM" id="Phobius"/>
    </source>
</evidence>